<keyword evidence="2" id="KW-0472">Membrane</keyword>
<dbReference type="Proteomes" id="UP000246991">
    <property type="component" value="Unassembled WGS sequence"/>
</dbReference>
<comment type="caution">
    <text evidence="3">The sequence shown here is derived from an EMBL/GenBank/DDBJ whole genome shotgun (WGS) entry which is preliminary data.</text>
</comment>
<evidence type="ECO:0000256" key="1">
    <source>
        <dbReference type="SAM" id="MobiDB-lite"/>
    </source>
</evidence>
<dbReference type="EMBL" id="PYWC01000057">
    <property type="protein sequence ID" value="PWW74725.1"/>
    <property type="molecule type" value="Genomic_DNA"/>
</dbReference>
<accession>A0A317SJY6</accession>
<name>A0A317SJY6_9PEZI</name>
<proteinExistence type="predicted"/>
<evidence type="ECO:0000313" key="4">
    <source>
        <dbReference type="Proteomes" id="UP000246991"/>
    </source>
</evidence>
<keyword evidence="2" id="KW-1133">Transmembrane helix</keyword>
<feature type="transmembrane region" description="Helical" evidence="2">
    <location>
        <begin position="83"/>
        <end position="105"/>
    </location>
</feature>
<keyword evidence="4" id="KW-1185">Reference proteome</keyword>
<dbReference type="OrthoDB" id="6486656at2759"/>
<dbReference type="STRING" id="42249.A0A317SJY6"/>
<evidence type="ECO:0000313" key="3">
    <source>
        <dbReference type="EMBL" id="PWW74725.1"/>
    </source>
</evidence>
<feature type="region of interest" description="Disordered" evidence="1">
    <location>
        <begin position="48"/>
        <end position="73"/>
    </location>
</feature>
<gene>
    <name evidence="3" type="ORF">C7212DRAFT_365224</name>
</gene>
<protein>
    <submittedName>
        <fullName evidence="3">Uncharacterized protein</fullName>
    </submittedName>
</protein>
<feature type="transmembrane region" description="Helical" evidence="2">
    <location>
        <begin position="578"/>
        <end position="600"/>
    </location>
</feature>
<feature type="transmembrane region" description="Helical" evidence="2">
    <location>
        <begin position="131"/>
        <end position="156"/>
    </location>
</feature>
<dbReference type="AlphaFoldDB" id="A0A317SJY6"/>
<feature type="compositionally biased region" description="Polar residues" evidence="1">
    <location>
        <begin position="61"/>
        <end position="73"/>
    </location>
</feature>
<keyword evidence="2" id="KW-0812">Transmembrane</keyword>
<feature type="transmembrane region" description="Helical" evidence="2">
    <location>
        <begin position="189"/>
        <end position="212"/>
    </location>
</feature>
<reference evidence="3 4" key="1">
    <citation type="submission" date="2018-03" db="EMBL/GenBank/DDBJ databases">
        <title>Genomes of Pezizomycetes fungi and the evolution of truffles.</title>
        <authorList>
            <person name="Murat C."/>
            <person name="Payen T."/>
            <person name="Noel B."/>
            <person name="Kuo A."/>
            <person name="Martin F.M."/>
        </authorList>
    </citation>
    <scope>NUCLEOTIDE SEQUENCE [LARGE SCALE GENOMIC DNA]</scope>
    <source>
        <strain evidence="3">091103-1</strain>
    </source>
</reference>
<sequence length="679" mass="75194">MKKYPQQRFSTAGDGSFVRRGFSTPISHYRARRPPEASGLLRNDPLRLGAQESTPEPAPNLTPSESSKTSTGMATRWHKSNNVTLFAAYGIAILLVFFGSLGFWIHGKRKSIFYSRANTKWMVDNPGSTTIIWSAAASLAAWYTRWLYACAVSLMARKHILRHGAKISTIEAWVKLGSQGALLSTNRPLLSLFTVFAAILTALLTVGFMALLTPIPIVREKALTGTEVDFTTLEFLAWYKQTMNRTVAGCKWWTHKNPRNKSIEYTFPTCPYADDTTLFLQAGRAAVVQGFGMQSTTTVGDVNFAGTTSGTLPVGPNGFIAFDNTDYDHYRFVDKHGITEPYNYSALIQGSTVEVKCEEKQSSPIQEQLLRLQDTIKSRNKHVNYTLSANMTGGRCTRDEAFNFIVPGGGNLMSFYCGPDKNSRYFLFFRPFGDYETGARGLKLQNLTCEVKPKMTIVNSTYTSIRNEFSSETVPYTNRSDLSPTDLEAIDAISQIFWYGISIQGNIVADTVHSLRYQSHQNKTQPIAEAFEHLLRGLYEIEMTALRFYYSANFPPSSRNITGNLTYIRMGYNGGIGAIYALVPLALVSAIGSGFLIWGLMAGGELSRFNPTHPSSLIYASSQGGLAREFDPADVVDPRESVAKDVKLKFGELLEGKLGLGLEGEVARPTKGKDYTIRG</sequence>
<evidence type="ECO:0000256" key="2">
    <source>
        <dbReference type="SAM" id="Phobius"/>
    </source>
</evidence>
<organism evidence="3 4">
    <name type="scientific">Tuber magnatum</name>
    <name type="common">white Piedmont truffle</name>
    <dbReference type="NCBI Taxonomy" id="42249"/>
    <lineage>
        <taxon>Eukaryota</taxon>
        <taxon>Fungi</taxon>
        <taxon>Dikarya</taxon>
        <taxon>Ascomycota</taxon>
        <taxon>Pezizomycotina</taxon>
        <taxon>Pezizomycetes</taxon>
        <taxon>Pezizales</taxon>
        <taxon>Tuberaceae</taxon>
        <taxon>Tuber</taxon>
    </lineage>
</organism>